<sequence>MNIRCLPHLNTKQAWLDFCQREVPSCFTEQPEAMVDFQTTYLMITVLERNTRHGKQAIKYSLGSRTSMAPAWKFIKACNFNLQMMIDGLAEINFDGNVRDNSLLKAHTDLTVRKFFSRDRSIISPGNLGRLLPLTATPSHWELRHLACLLANQQFKDMRTEQLALPGNDQFMVEFRGIPTPEVQGMLVEIINQPDQWDVRPHPNDSTRLIILRQDAPLCSLVPDLYPKTNTAQRRTRWASAVNG</sequence>
<dbReference type="AlphaFoldDB" id="A0A430KMM7"/>
<accession>A0A430KMM7</accession>
<evidence type="ECO:0000313" key="2">
    <source>
        <dbReference type="Proteomes" id="UP000283087"/>
    </source>
</evidence>
<name>A0A430KMM7_9GAMM</name>
<dbReference type="Proteomes" id="UP000283087">
    <property type="component" value="Unassembled WGS sequence"/>
</dbReference>
<protein>
    <submittedName>
        <fullName evidence="1">Uncharacterized protein</fullName>
    </submittedName>
</protein>
<evidence type="ECO:0000313" key="1">
    <source>
        <dbReference type="EMBL" id="RTE64737.1"/>
    </source>
</evidence>
<dbReference type="RefSeq" id="WP_126159667.1">
    <property type="nucleotide sequence ID" value="NZ_RQXW01000018.1"/>
</dbReference>
<reference evidence="1 2" key="1">
    <citation type="submission" date="2018-11" db="EMBL/GenBank/DDBJ databases">
        <title>The draft genome sequence of Amphritea opalescens ANRC-JH13T.</title>
        <authorList>
            <person name="Fang Z."/>
            <person name="Zhang Y."/>
            <person name="Han X."/>
        </authorList>
    </citation>
    <scope>NUCLEOTIDE SEQUENCE [LARGE SCALE GENOMIC DNA]</scope>
    <source>
        <strain evidence="1 2">ANRC-JH13</strain>
    </source>
</reference>
<keyword evidence="2" id="KW-1185">Reference proteome</keyword>
<gene>
    <name evidence="1" type="ORF">EH243_15995</name>
</gene>
<proteinExistence type="predicted"/>
<dbReference type="EMBL" id="RQXW01000018">
    <property type="protein sequence ID" value="RTE64737.1"/>
    <property type="molecule type" value="Genomic_DNA"/>
</dbReference>
<dbReference type="OrthoDB" id="6115147at2"/>
<comment type="caution">
    <text evidence="1">The sequence shown here is derived from an EMBL/GenBank/DDBJ whole genome shotgun (WGS) entry which is preliminary data.</text>
</comment>
<organism evidence="1 2">
    <name type="scientific">Amphritea opalescens</name>
    <dbReference type="NCBI Taxonomy" id="2490544"/>
    <lineage>
        <taxon>Bacteria</taxon>
        <taxon>Pseudomonadati</taxon>
        <taxon>Pseudomonadota</taxon>
        <taxon>Gammaproteobacteria</taxon>
        <taxon>Oceanospirillales</taxon>
        <taxon>Oceanospirillaceae</taxon>
        <taxon>Amphritea</taxon>
    </lineage>
</organism>